<evidence type="ECO:0000256" key="1">
    <source>
        <dbReference type="SAM" id="MobiDB-lite"/>
    </source>
</evidence>
<feature type="region of interest" description="Disordered" evidence="1">
    <location>
        <begin position="99"/>
        <end position="128"/>
    </location>
</feature>
<comment type="caution">
    <text evidence="2">The sequence shown here is derived from an EMBL/GenBank/DDBJ whole genome shotgun (WGS) entry which is preliminary data.</text>
</comment>
<gene>
    <name evidence="2" type="ORF">S12H4_17240</name>
</gene>
<protein>
    <submittedName>
        <fullName evidence="2">Uncharacterized protein</fullName>
    </submittedName>
</protein>
<dbReference type="EMBL" id="BARW01008409">
    <property type="protein sequence ID" value="GAI84120.1"/>
    <property type="molecule type" value="Genomic_DNA"/>
</dbReference>
<organism evidence="2">
    <name type="scientific">marine sediment metagenome</name>
    <dbReference type="NCBI Taxonomy" id="412755"/>
    <lineage>
        <taxon>unclassified sequences</taxon>
        <taxon>metagenomes</taxon>
        <taxon>ecological metagenomes</taxon>
    </lineage>
</organism>
<evidence type="ECO:0000313" key="2">
    <source>
        <dbReference type="EMBL" id="GAI84120.1"/>
    </source>
</evidence>
<accession>X1T9A7</accession>
<proteinExistence type="predicted"/>
<dbReference type="AlphaFoldDB" id="X1T9A7"/>
<feature type="compositionally biased region" description="Low complexity" evidence="1">
    <location>
        <begin position="113"/>
        <end position="128"/>
    </location>
</feature>
<feature type="non-terminal residue" evidence="2">
    <location>
        <position position="1"/>
    </location>
</feature>
<reference evidence="2" key="1">
    <citation type="journal article" date="2014" name="Front. Microbiol.">
        <title>High frequency of phylogenetically diverse reductive dehalogenase-homologous genes in deep subseafloor sedimentary metagenomes.</title>
        <authorList>
            <person name="Kawai M."/>
            <person name="Futagami T."/>
            <person name="Toyoda A."/>
            <person name="Takaki Y."/>
            <person name="Nishi S."/>
            <person name="Hori S."/>
            <person name="Arai W."/>
            <person name="Tsubouchi T."/>
            <person name="Morono Y."/>
            <person name="Uchiyama I."/>
            <person name="Ito T."/>
            <person name="Fujiyama A."/>
            <person name="Inagaki F."/>
            <person name="Takami H."/>
        </authorList>
    </citation>
    <scope>NUCLEOTIDE SEQUENCE</scope>
    <source>
        <strain evidence="2">Expedition CK06-06</strain>
    </source>
</reference>
<name>X1T9A7_9ZZZZ</name>
<sequence>QIYGSLVYLNEALLNNEGLSLQKNKTRIMTAPEFLETSALSDVNEPENQEEKDKRNFIRIHLHYDPYSDTADEDYKALCEEINKFDIIGMLASEMQKTRVAGGVNEEAHKGNSSSRRFGERSSSPFFA</sequence>